<sequence>MGLFTGLLTLPLAPVRGVTWLAETLVTQAEERLYDPGRINAELQGLADRVADGELTEEEAAAAEDELFERLIEGRRRAASLGGAGG</sequence>
<dbReference type="Proteomes" id="UP000432015">
    <property type="component" value="Unassembled WGS sequence"/>
</dbReference>
<evidence type="ECO:0000313" key="1">
    <source>
        <dbReference type="EMBL" id="MUN36877.1"/>
    </source>
</evidence>
<dbReference type="InterPro" id="IPR007804">
    <property type="entry name" value="GvpG"/>
</dbReference>
<accession>A0A7K1KXT7</accession>
<evidence type="ECO:0000313" key="2">
    <source>
        <dbReference type="Proteomes" id="UP000432015"/>
    </source>
</evidence>
<protein>
    <submittedName>
        <fullName evidence="1">Gas vesicle protein</fullName>
    </submittedName>
</protein>
<reference evidence="1 2" key="1">
    <citation type="submission" date="2019-11" db="EMBL/GenBank/DDBJ databases">
        <authorList>
            <person name="Cao P."/>
        </authorList>
    </citation>
    <scope>NUCLEOTIDE SEQUENCE [LARGE SCALE GENOMIC DNA]</scope>
    <source>
        <strain evidence="1 2">NEAU-AAG5</strain>
    </source>
</reference>
<dbReference type="EMBL" id="WOFH01000003">
    <property type="protein sequence ID" value="MUN36877.1"/>
    <property type="molecule type" value="Genomic_DNA"/>
</dbReference>
<organism evidence="1 2">
    <name type="scientific">Actinomadura litoris</name>
    <dbReference type="NCBI Taxonomy" id="2678616"/>
    <lineage>
        <taxon>Bacteria</taxon>
        <taxon>Bacillati</taxon>
        <taxon>Actinomycetota</taxon>
        <taxon>Actinomycetes</taxon>
        <taxon>Streptosporangiales</taxon>
        <taxon>Thermomonosporaceae</taxon>
        <taxon>Actinomadura</taxon>
    </lineage>
</organism>
<dbReference type="AlphaFoldDB" id="A0A7K1KXT7"/>
<dbReference type="RefSeq" id="WP_156215923.1">
    <property type="nucleotide sequence ID" value="NZ_JAICDF010000002.1"/>
</dbReference>
<gene>
    <name evidence="1" type="ORF">GNZ18_09745</name>
</gene>
<dbReference type="Pfam" id="PF05120">
    <property type="entry name" value="GvpG"/>
    <property type="match status" value="1"/>
</dbReference>
<name>A0A7K1KXT7_9ACTN</name>
<comment type="caution">
    <text evidence="1">The sequence shown here is derived from an EMBL/GenBank/DDBJ whole genome shotgun (WGS) entry which is preliminary data.</text>
</comment>
<proteinExistence type="predicted"/>
<keyword evidence="2" id="KW-1185">Reference proteome</keyword>